<accession>A0A840PI86</accession>
<dbReference type="InterPro" id="IPR023375">
    <property type="entry name" value="ADC_dom_sf"/>
</dbReference>
<dbReference type="AlphaFoldDB" id="A0A840PI86"/>
<name>A0A840PI86_9ACTN</name>
<sequence>MTTQQAPKVTGGADTIKEIAEYAEFGTLDPGLLLDGAPQMPHLDVEPVTFERAEMIQVFAEIPMGSLQGLIPPALAPTNPSFVSWRGLHLPDTPWGPVTMAETRLVCRAGFRPRVFLVEGYIDNAEAAAEFARGWGFRLRVCDDVKLRRFHDETRLEVVAGGTRALAVRMVEPVPTNGGSFGLNANINFAVTPDGPKLVQAGADYVFHRADLGRPRIDAFEPSAWGRGGVVPVYPVSAVAGQADITFREIKFVSDPVRPALFGTTKIR</sequence>
<proteinExistence type="predicted"/>
<evidence type="ECO:0000313" key="2">
    <source>
        <dbReference type="Proteomes" id="UP000578449"/>
    </source>
</evidence>
<evidence type="ECO:0000313" key="1">
    <source>
        <dbReference type="EMBL" id="MBB5136827.1"/>
    </source>
</evidence>
<gene>
    <name evidence="1" type="ORF">HNP84_006578</name>
</gene>
<comment type="caution">
    <text evidence="1">The sequence shown here is derived from an EMBL/GenBank/DDBJ whole genome shotgun (WGS) entry which is preliminary data.</text>
</comment>
<protein>
    <recommendedName>
        <fullName evidence="3">Acetoacetate decarboxylase</fullName>
    </recommendedName>
</protein>
<dbReference type="RefSeq" id="WP_185053687.1">
    <property type="nucleotide sequence ID" value="NZ_BAABIX010000008.1"/>
</dbReference>
<keyword evidence="2" id="KW-1185">Reference proteome</keyword>
<dbReference type="SUPFAM" id="SSF160104">
    <property type="entry name" value="Acetoacetate decarboxylase-like"/>
    <property type="match status" value="1"/>
</dbReference>
<reference evidence="1 2" key="1">
    <citation type="submission" date="2020-08" db="EMBL/GenBank/DDBJ databases">
        <title>Genomic Encyclopedia of Type Strains, Phase IV (KMG-IV): sequencing the most valuable type-strain genomes for metagenomic binning, comparative biology and taxonomic classification.</title>
        <authorList>
            <person name="Goeker M."/>
        </authorList>
    </citation>
    <scope>NUCLEOTIDE SEQUENCE [LARGE SCALE GENOMIC DNA]</scope>
    <source>
        <strain evidence="1 2">DSM 45615</strain>
    </source>
</reference>
<dbReference type="Gene3D" id="2.40.400.10">
    <property type="entry name" value="Acetoacetate decarboxylase-like"/>
    <property type="match status" value="1"/>
</dbReference>
<evidence type="ECO:0008006" key="3">
    <source>
        <dbReference type="Google" id="ProtNLM"/>
    </source>
</evidence>
<organism evidence="1 2">
    <name type="scientific">Thermocatellispora tengchongensis</name>
    <dbReference type="NCBI Taxonomy" id="1073253"/>
    <lineage>
        <taxon>Bacteria</taxon>
        <taxon>Bacillati</taxon>
        <taxon>Actinomycetota</taxon>
        <taxon>Actinomycetes</taxon>
        <taxon>Streptosporangiales</taxon>
        <taxon>Streptosporangiaceae</taxon>
        <taxon>Thermocatellispora</taxon>
    </lineage>
</organism>
<dbReference type="Proteomes" id="UP000578449">
    <property type="component" value="Unassembled WGS sequence"/>
</dbReference>
<dbReference type="EMBL" id="JACHGN010000015">
    <property type="protein sequence ID" value="MBB5136827.1"/>
    <property type="molecule type" value="Genomic_DNA"/>
</dbReference>